<dbReference type="InterPro" id="IPR009996">
    <property type="entry name" value="YycH"/>
</dbReference>
<keyword evidence="1" id="KW-1133">Transmembrane helix</keyword>
<keyword evidence="4" id="KW-1185">Reference proteome</keyword>
<organism evidence="3 4">
    <name type="scientific">Polycladospora coralii</name>
    <dbReference type="NCBI Taxonomy" id="2771432"/>
    <lineage>
        <taxon>Bacteria</taxon>
        <taxon>Bacillati</taxon>
        <taxon>Bacillota</taxon>
        <taxon>Bacilli</taxon>
        <taxon>Bacillales</taxon>
        <taxon>Thermoactinomycetaceae</taxon>
        <taxon>Polycladospora</taxon>
    </lineage>
</organism>
<evidence type="ECO:0000313" key="4">
    <source>
        <dbReference type="Proteomes" id="UP000661691"/>
    </source>
</evidence>
<dbReference type="InterPro" id="IPR042274">
    <property type="entry name" value="YycH/YycI_2"/>
</dbReference>
<keyword evidence="1" id="KW-0812">Transmembrane</keyword>
<dbReference type="Pfam" id="PF07435">
    <property type="entry name" value="YycH"/>
    <property type="match status" value="1"/>
</dbReference>
<proteinExistence type="predicted"/>
<evidence type="ECO:0000256" key="1">
    <source>
        <dbReference type="SAM" id="Phobius"/>
    </source>
</evidence>
<evidence type="ECO:0000313" key="3">
    <source>
        <dbReference type="EMBL" id="MBD1372008.1"/>
    </source>
</evidence>
<dbReference type="EMBL" id="JACXAH010000008">
    <property type="protein sequence ID" value="MBD1372008.1"/>
    <property type="molecule type" value="Genomic_DNA"/>
</dbReference>
<feature type="transmembrane region" description="Helical" evidence="1">
    <location>
        <begin position="12"/>
        <end position="32"/>
    </location>
</feature>
<comment type="caution">
    <text evidence="3">The sequence shown here is derived from an EMBL/GenBank/DDBJ whole genome shotgun (WGS) entry which is preliminary data.</text>
</comment>
<dbReference type="AlphaFoldDB" id="A0A926N949"/>
<dbReference type="Gene3D" id="3.30.310.160">
    <property type="entry name" value="YycH protein, domain 2"/>
    <property type="match status" value="1"/>
</dbReference>
<reference evidence="3" key="1">
    <citation type="submission" date="2020-09" db="EMBL/GenBank/DDBJ databases">
        <title>A novel bacterium of genus Hazenella, isolated from South China Sea.</title>
        <authorList>
            <person name="Huang H."/>
            <person name="Mo K."/>
            <person name="Hu Y."/>
        </authorList>
    </citation>
    <scope>NUCLEOTIDE SEQUENCE</scope>
    <source>
        <strain evidence="3">IB182357</strain>
    </source>
</reference>
<dbReference type="Proteomes" id="UP000661691">
    <property type="component" value="Unassembled WGS sequence"/>
</dbReference>
<dbReference type="RefSeq" id="WP_191141812.1">
    <property type="nucleotide sequence ID" value="NZ_JACXAH010000008.1"/>
</dbReference>
<evidence type="ECO:0000259" key="2">
    <source>
        <dbReference type="Pfam" id="PF07435"/>
    </source>
</evidence>
<gene>
    <name evidence="3" type="ORF">IC620_06495</name>
</gene>
<feature type="domain" description="Regulatory protein YycH" evidence="2">
    <location>
        <begin position="11"/>
        <end position="464"/>
    </location>
</feature>
<protein>
    <recommendedName>
        <fullName evidence="2">Regulatory protein YycH domain-containing protein</fullName>
    </recommendedName>
</protein>
<accession>A0A926N949</accession>
<dbReference type="CDD" id="cd15787">
    <property type="entry name" value="YycH_N"/>
    <property type="match status" value="1"/>
</dbReference>
<name>A0A926N949_9BACL</name>
<keyword evidence="1" id="KW-0472">Membrane</keyword>
<sequence length="473" mass="55555">MNFNKTKWKEFTKTITLIGLVTLSFGLTFYLWSNDPTYDEKMVKKLDQPHYLNPQYQNQEIYQLVAPSSVILHRQNNKNWVPIDSSDFQKLILFIHDASISNPKEIEPTAEEWEKMYFNTIGIELQYTQDITPERLSAFFSSLKTLPQPWLSEMKSISKIWFYIDDDSNAVSAWIISDHDQKIKKVRTQLSIKAFTDILSEVQTNQINIIPTTVDGEAPWTKKEVDEKSETVPTETSFSFPRIFYLPTTSFEMKKLYYPYQEMNVDTILEWMFKSPISLFDNHDEKIYEEGDQFLFYNKKEKSVIYEDSNTKPTAKDMTMADDMNHIQAFVNRHHGWTNQYMLDTFQNENLDNRYRFRLFSNGLPVYWKSNEVHQPDKIELTPEFNGIKAYSRSLYYLDETEVISTASSFLSGKENLVNQLTAKKVELASITHIYLGYAGSFEQIQNKKSILLQPSWIIKTKQNEKIMVSLED</sequence>